<dbReference type="EMBL" id="CP048630">
    <property type="protein sequence ID" value="QIB32658.1"/>
    <property type="molecule type" value="Genomic_DNA"/>
</dbReference>
<evidence type="ECO:0000313" key="2">
    <source>
        <dbReference type="EMBL" id="QIB32658.1"/>
    </source>
</evidence>
<dbReference type="Pfam" id="PF01381">
    <property type="entry name" value="HTH_3"/>
    <property type="match status" value="1"/>
</dbReference>
<dbReference type="KEGG" id="apra:G3A50_02275"/>
<dbReference type="InterPro" id="IPR001387">
    <property type="entry name" value="Cro/C1-type_HTH"/>
</dbReference>
<name>A0A6P1YH87_9HYPH</name>
<accession>A0A6P1YH87</accession>
<dbReference type="PROSITE" id="PS50943">
    <property type="entry name" value="HTH_CROC1"/>
    <property type="match status" value="1"/>
</dbReference>
<feature type="domain" description="HTH cro/C1-type" evidence="1">
    <location>
        <begin position="37"/>
        <end position="91"/>
    </location>
</feature>
<gene>
    <name evidence="2" type="ORF">G3A50_02275</name>
</gene>
<dbReference type="InterPro" id="IPR010982">
    <property type="entry name" value="Lambda_DNA-bd_dom_sf"/>
</dbReference>
<dbReference type="GO" id="GO:0003677">
    <property type="term" value="F:DNA binding"/>
    <property type="evidence" value="ECO:0007669"/>
    <property type="project" value="InterPro"/>
</dbReference>
<evidence type="ECO:0000313" key="3">
    <source>
        <dbReference type="Proteomes" id="UP000464751"/>
    </source>
</evidence>
<dbReference type="AlphaFoldDB" id="A0A6P1YH87"/>
<reference evidence="2 3" key="1">
    <citation type="submission" date="2020-02" db="EMBL/GenBank/DDBJ databases">
        <authorList>
            <person name="Li G."/>
        </authorList>
    </citation>
    <scope>NUCLEOTIDE SEQUENCE [LARGE SCALE GENOMIC DNA]</scope>
    <source>
        <strain evidence="2 3">DSM 102029</strain>
    </source>
</reference>
<dbReference type="Gene3D" id="1.10.260.40">
    <property type="entry name" value="lambda repressor-like DNA-binding domains"/>
    <property type="match status" value="1"/>
</dbReference>
<dbReference type="CDD" id="cd00093">
    <property type="entry name" value="HTH_XRE"/>
    <property type="match status" value="1"/>
</dbReference>
<keyword evidence="3" id="KW-1185">Reference proteome</keyword>
<protein>
    <submittedName>
        <fullName evidence="2">Helix-turn-helix transcriptional regulator</fullName>
    </submittedName>
</protein>
<organism evidence="2 3">
    <name type="scientific">Ancylobacter pratisalsi</name>
    <dbReference type="NCBI Taxonomy" id="1745854"/>
    <lineage>
        <taxon>Bacteria</taxon>
        <taxon>Pseudomonadati</taxon>
        <taxon>Pseudomonadota</taxon>
        <taxon>Alphaproteobacteria</taxon>
        <taxon>Hyphomicrobiales</taxon>
        <taxon>Xanthobacteraceae</taxon>
        <taxon>Ancylobacter</taxon>
    </lineage>
</organism>
<sequence length="137" mass="15805">MSSTTCTPCRRYATCNARQCDMAPIPKPKRQRQRHFIKQWRINANLTQQRAADRIGMSRENYGRIENGKVPYDQDFLEEAAKAFNCSPADLIMRDPSAPNAPWSIWETLKPDQQEEALDFIRFIQSRGKKANDDKAA</sequence>
<proteinExistence type="predicted"/>
<dbReference type="Proteomes" id="UP000464751">
    <property type="component" value="Chromosome"/>
</dbReference>
<dbReference type="SMART" id="SM00530">
    <property type="entry name" value="HTH_XRE"/>
    <property type="match status" value="1"/>
</dbReference>
<dbReference type="SUPFAM" id="SSF47413">
    <property type="entry name" value="lambda repressor-like DNA-binding domains"/>
    <property type="match status" value="1"/>
</dbReference>
<evidence type="ECO:0000259" key="1">
    <source>
        <dbReference type="PROSITE" id="PS50943"/>
    </source>
</evidence>